<comment type="caution">
    <text evidence="2">The sequence shown here is derived from an EMBL/GenBank/DDBJ whole genome shotgun (WGS) entry which is preliminary data.</text>
</comment>
<evidence type="ECO:0008006" key="4">
    <source>
        <dbReference type="Google" id="ProtNLM"/>
    </source>
</evidence>
<dbReference type="VEuPathDB" id="TrichDB:TRFO_30202"/>
<dbReference type="EMBL" id="MLAK01000859">
    <property type="protein sequence ID" value="OHT02662.1"/>
    <property type="molecule type" value="Genomic_DNA"/>
</dbReference>
<dbReference type="RefSeq" id="XP_068355798.1">
    <property type="nucleotide sequence ID" value="XM_068507213.1"/>
</dbReference>
<reference evidence="2" key="1">
    <citation type="submission" date="2016-10" db="EMBL/GenBank/DDBJ databases">
        <authorList>
            <person name="Benchimol M."/>
            <person name="Almeida L.G."/>
            <person name="Vasconcelos A.T."/>
            <person name="Perreira-Neves A."/>
            <person name="Rosa I.A."/>
            <person name="Tasca T."/>
            <person name="Bogo M.R."/>
            <person name="de Souza W."/>
        </authorList>
    </citation>
    <scope>NUCLEOTIDE SEQUENCE [LARGE SCALE GENOMIC DNA]</scope>
    <source>
        <strain evidence="2">K</strain>
    </source>
</reference>
<feature type="transmembrane region" description="Helical" evidence="1">
    <location>
        <begin position="102"/>
        <end position="121"/>
    </location>
</feature>
<keyword evidence="1" id="KW-0472">Membrane</keyword>
<sequence>MEKCDSIRRNLFFEGISQEMNFYFFSFFFDNKVAEEKITQKYFFFFQKITNAHDDESCIIFFLDSLNLLVKTHPKTVINLFTQEIIDFICTFVNYQKTYLPLFQLLLYLIQSSPIFVVYLLDNHFYELLIQKIDQNSFSISFYRQTLLLISETISRYEVYISYFYELGLIQRISVMDQTLFIELTLKIYSVCLLSNENQANLDVLSLILNYLRFHRENIIIDVLTCIKKCLIKYKENSLIWKLLIFNDQIINLFSINNPKIISHVIDLYSLICNFGDQPISEIFENNDISERIFNPIFLENEITSKSFFVFLNSLCRNSSSHNNIFNVYSLFKKLNMQNQMSLYNFASQTEISKSILILLSKLNHHQIIEFSSNLSELLHNIVSILILDSDSKQSLVISLENIRIILSATSNNNSQVIEDIINEYELFEDT</sequence>
<dbReference type="Proteomes" id="UP000179807">
    <property type="component" value="Unassembled WGS sequence"/>
</dbReference>
<dbReference type="AlphaFoldDB" id="A0A1J4JYT7"/>
<proteinExistence type="predicted"/>
<keyword evidence="3" id="KW-1185">Reference proteome</keyword>
<keyword evidence="1" id="KW-0812">Transmembrane</keyword>
<evidence type="ECO:0000313" key="3">
    <source>
        <dbReference type="Proteomes" id="UP000179807"/>
    </source>
</evidence>
<organism evidence="2 3">
    <name type="scientific">Tritrichomonas foetus</name>
    <dbReference type="NCBI Taxonomy" id="1144522"/>
    <lineage>
        <taxon>Eukaryota</taxon>
        <taxon>Metamonada</taxon>
        <taxon>Parabasalia</taxon>
        <taxon>Tritrichomonadida</taxon>
        <taxon>Tritrichomonadidae</taxon>
        <taxon>Tritrichomonas</taxon>
    </lineage>
</organism>
<protein>
    <recommendedName>
        <fullName evidence="4">FPL domain-containing protein</fullName>
    </recommendedName>
</protein>
<name>A0A1J4JYT7_9EUKA</name>
<evidence type="ECO:0000256" key="1">
    <source>
        <dbReference type="SAM" id="Phobius"/>
    </source>
</evidence>
<accession>A0A1J4JYT7</accession>
<evidence type="ECO:0000313" key="2">
    <source>
        <dbReference type="EMBL" id="OHT02662.1"/>
    </source>
</evidence>
<keyword evidence="1" id="KW-1133">Transmembrane helix</keyword>
<gene>
    <name evidence="2" type="ORF">TRFO_30202</name>
</gene>
<dbReference type="GeneID" id="94841917"/>